<keyword evidence="3" id="KW-1185">Reference proteome</keyword>
<dbReference type="Proteomes" id="UP001642487">
    <property type="component" value="Chromosome 10"/>
</dbReference>
<gene>
    <name evidence="2" type="ORF">CITCOLO1_LOCUS2693</name>
</gene>
<dbReference type="EMBL" id="OZ021744">
    <property type="protein sequence ID" value="CAK9311045.1"/>
    <property type="molecule type" value="Genomic_DNA"/>
</dbReference>
<organism evidence="2 3">
    <name type="scientific">Citrullus colocynthis</name>
    <name type="common">colocynth</name>
    <dbReference type="NCBI Taxonomy" id="252529"/>
    <lineage>
        <taxon>Eukaryota</taxon>
        <taxon>Viridiplantae</taxon>
        <taxon>Streptophyta</taxon>
        <taxon>Embryophyta</taxon>
        <taxon>Tracheophyta</taxon>
        <taxon>Spermatophyta</taxon>
        <taxon>Magnoliopsida</taxon>
        <taxon>eudicotyledons</taxon>
        <taxon>Gunneridae</taxon>
        <taxon>Pentapetalae</taxon>
        <taxon>rosids</taxon>
        <taxon>fabids</taxon>
        <taxon>Cucurbitales</taxon>
        <taxon>Cucurbitaceae</taxon>
        <taxon>Benincaseae</taxon>
        <taxon>Citrullus</taxon>
    </lineage>
</organism>
<feature type="compositionally biased region" description="Basic and acidic residues" evidence="1">
    <location>
        <begin position="91"/>
        <end position="104"/>
    </location>
</feature>
<evidence type="ECO:0000256" key="1">
    <source>
        <dbReference type="SAM" id="MobiDB-lite"/>
    </source>
</evidence>
<feature type="region of interest" description="Disordered" evidence="1">
    <location>
        <begin position="56"/>
        <end position="104"/>
    </location>
</feature>
<evidence type="ECO:0000313" key="3">
    <source>
        <dbReference type="Proteomes" id="UP001642487"/>
    </source>
</evidence>
<accession>A0ABP0XWF6</accession>
<sequence length="104" mass="11434">MAISTVLLSHAHRFGRRRVKFRTHRSLFSSRVLFSSGISSSNSLKNLFISITESPKADLDPLSQNPPDRRPPPWELAGNSSGGSGRFNALKSHDEVSGEGTKKE</sequence>
<name>A0ABP0XWF6_9ROSI</name>
<proteinExistence type="predicted"/>
<reference evidence="2 3" key="1">
    <citation type="submission" date="2024-03" db="EMBL/GenBank/DDBJ databases">
        <authorList>
            <person name="Gkanogiannis A."/>
            <person name="Becerra Lopez-Lavalle L."/>
        </authorList>
    </citation>
    <scope>NUCLEOTIDE SEQUENCE [LARGE SCALE GENOMIC DNA]</scope>
</reference>
<evidence type="ECO:0000313" key="2">
    <source>
        <dbReference type="EMBL" id="CAK9311045.1"/>
    </source>
</evidence>
<protein>
    <submittedName>
        <fullName evidence="2">Uncharacterized protein</fullName>
    </submittedName>
</protein>